<feature type="transmembrane region" description="Helical" evidence="2">
    <location>
        <begin position="88"/>
        <end position="107"/>
    </location>
</feature>
<gene>
    <name evidence="4" type="ORF">FC78_GL002270</name>
</gene>
<name>A0A0R1KN01_9LACO</name>
<evidence type="ECO:0000256" key="1">
    <source>
        <dbReference type="ARBA" id="ARBA00023125"/>
    </source>
</evidence>
<proteinExistence type="predicted"/>
<feature type="domain" description="HTH cro/C1-type" evidence="3">
    <location>
        <begin position="10"/>
        <end position="64"/>
    </location>
</feature>
<dbReference type="PANTHER" id="PTHR46558">
    <property type="entry name" value="TRACRIPTIONAL REGULATORY PROTEIN-RELATED-RELATED"/>
    <property type="match status" value="1"/>
</dbReference>
<keyword evidence="2" id="KW-1133">Transmembrane helix</keyword>
<dbReference type="Pfam" id="PF01381">
    <property type="entry name" value="HTH_3"/>
    <property type="match status" value="1"/>
</dbReference>
<dbReference type="PATRIC" id="fig|1423788.3.peg.2340"/>
<protein>
    <recommendedName>
        <fullName evidence="3">HTH cro/C1-type domain-containing protein</fullName>
    </recommendedName>
</protein>
<evidence type="ECO:0000256" key="2">
    <source>
        <dbReference type="SAM" id="Phobius"/>
    </source>
</evidence>
<dbReference type="InterPro" id="IPR010982">
    <property type="entry name" value="Lambda_DNA-bd_dom_sf"/>
</dbReference>
<keyword evidence="2" id="KW-0812">Transmembrane</keyword>
<keyword evidence="5" id="KW-1185">Reference proteome</keyword>
<sequence length="180" mass="20306">MDLMKIGKQLQDQRKQHNMSQEDLAAKLNISRQAISKWENGTSLPSFTNVIAISNLFDISLDELIKEDPALIKKFEHEKIGLTKVETIITVGFVLAFIVLGVCYFYGVTSHEMMDWISLFELVTGIGFLTNIKWKLFNKSLNKRAVIFGILLLALFLIPQIMNAIPEIIKGIDQGISYGS</sequence>
<feature type="transmembrane region" description="Helical" evidence="2">
    <location>
        <begin position="144"/>
        <end position="162"/>
    </location>
</feature>
<keyword evidence="1" id="KW-0238">DNA-binding</keyword>
<dbReference type="SMART" id="SM00530">
    <property type="entry name" value="HTH_XRE"/>
    <property type="match status" value="1"/>
</dbReference>
<dbReference type="CDD" id="cd00093">
    <property type="entry name" value="HTH_XRE"/>
    <property type="match status" value="1"/>
</dbReference>
<dbReference type="Gene3D" id="1.10.260.40">
    <property type="entry name" value="lambda repressor-like DNA-binding domains"/>
    <property type="match status" value="1"/>
</dbReference>
<dbReference type="Proteomes" id="UP000051515">
    <property type="component" value="Unassembled WGS sequence"/>
</dbReference>
<dbReference type="EMBL" id="AZDY01000038">
    <property type="protein sequence ID" value="KRK82265.1"/>
    <property type="molecule type" value="Genomic_DNA"/>
</dbReference>
<dbReference type="PANTHER" id="PTHR46558:SF4">
    <property type="entry name" value="DNA-BIDING PHAGE PROTEIN"/>
    <property type="match status" value="1"/>
</dbReference>
<evidence type="ECO:0000313" key="4">
    <source>
        <dbReference type="EMBL" id="KRK82265.1"/>
    </source>
</evidence>
<organism evidence="4 5">
    <name type="scientific">Companilactobacillus bobalius DSM 19674</name>
    <dbReference type="NCBI Taxonomy" id="1423788"/>
    <lineage>
        <taxon>Bacteria</taxon>
        <taxon>Bacillati</taxon>
        <taxon>Bacillota</taxon>
        <taxon>Bacilli</taxon>
        <taxon>Lactobacillales</taxon>
        <taxon>Lactobacillaceae</taxon>
        <taxon>Companilactobacillus</taxon>
        <taxon>Companilactobacillus bobalius</taxon>
    </lineage>
</organism>
<dbReference type="GO" id="GO:0003677">
    <property type="term" value="F:DNA binding"/>
    <property type="evidence" value="ECO:0007669"/>
    <property type="project" value="UniProtKB-KW"/>
</dbReference>
<feature type="transmembrane region" description="Helical" evidence="2">
    <location>
        <begin position="113"/>
        <end position="132"/>
    </location>
</feature>
<keyword evidence="2" id="KW-0472">Membrane</keyword>
<dbReference type="PROSITE" id="PS50943">
    <property type="entry name" value="HTH_CROC1"/>
    <property type="match status" value="1"/>
</dbReference>
<reference evidence="4 5" key="1">
    <citation type="journal article" date="2015" name="Genome Announc.">
        <title>Expanding the biotechnology potential of lactobacilli through comparative genomics of 213 strains and associated genera.</title>
        <authorList>
            <person name="Sun Z."/>
            <person name="Harris H.M."/>
            <person name="McCann A."/>
            <person name="Guo C."/>
            <person name="Argimon S."/>
            <person name="Zhang W."/>
            <person name="Yang X."/>
            <person name="Jeffery I.B."/>
            <person name="Cooney J.C."/>
            <person name="Kagawa T.F."/>
            <person name="Liu W."/>
            <person name="Song Y."/>
            <person name="Salvetti E."/>
            <person name="Wrobel A."/>
            <person name="Rasinkangas P."/>
            <person name="Parkhill J."/>
            <person name="Rea M.C."/>
            <person name="O'Sullivan O."/>
            <person name="Ritari J."/>
            <person name="Douillard F.P."/>
            <person name="Paul Ross R."/>
            <person name="Yang R."/>
            <person name="Briner A.E."/>
            <person name="Felis G.E."/>
            <person name="de Vos W.M."/>
            <person name="Barrangou R."/>
            <person name="Klaenhammer T.R."/>
            <person name="Caufield P.W."/>
            <person name="Cui Y."/>
            <person name="Zhang H."/>
            <person name="O'Toole P.W."/>
        </authorList>
    </citation>
    <scope>NUCLEOTIDE SEQUENCE [LARGE SCALE GENOMIC DNA]</scope>
    <source>
        <strain evidence="4 5">DSM 19674</strain>
    </source>
</reference>
<dbReference type="STRING" id="1423788.FC78_GL002270"/>
<accession>A0A0R1KN01</accession>
<evidence type="ECO:0000259" key="3">
    <source>
        <dbReference type="PROSITE" id="PS50943"/>
    </source>
</evidence>
<comment type="caution">
    <text evidence="4">The sequence shown here is derived from an EMBL/GenBank/DDBJ whole genome shotgun (WGS) entry which is preliminary data.</text>
</comment>
<dbReference type="SUPFAM" id="SSF47413">
    <property type="entry name" value="lambda repressor-like DNA-binding domains"/>
    <property type="match status" value="1"/>
</dbReference>
<dbReference type="InterPro" id="IPR001387">
    <property type="entry name" value="Cro/C1-type_HTH"/>
</dbReference>
<evidence type="ECO:0000313" key="5">
    <source>
        <dbReference type="Proteomes" id="UP000051515"/>
    </source>
</evidence>
<dbReference type="AlphaFoldDB" id="A0A0R1KN01"/>